<dbReference type="EMBL" id="BAABHF010000088">
    <property type="protein sequence ID" value="GAA4522493.1"/>
    <property type="molecule type" value="Genomic_DNA"/>
</dbReference>
<reference evidence="2" key="1">
    <citation type="journal article" date="2019" name="Int. J. Syst. Evol. Microbiol.">
        <title>The Global Catalogue of Microorganisms (GCM) 10K type strain sequencing project: providing services to taxonomists for standard genome sequencing and annotation.</title>
        <authorList>
            <consortium name="The Broad Institute Genomics Platform"/>
            <consortium name="The Broad Institute Genome Sequencing Center for Infectious Disease"/>
            <person name="Wu L."/>
            <person name="Ma J."/>
        </authorList>
    </citation>
    <scope>NUCLEOTIDE SEQUENCE [LARGE SCALE GENOMIC DNA]</scope>
    <source>
        <strain evidence="2">JCM 17933</strain>
    </source>
</reference>
<evidence type="ECO:0008006" key="3">
    <source>
        <dbReference type="Google" id="ProtNLM"/>
    </source>
</evidence>
<sequence>MTIRPDERPSEVASPTRRPMWPSMRTALVAFDINHFGDERRGNDIQLYLRQAMYELIGDAFFSVSPVWENWYREDRGDGVFVIAPPCVPAEALMDPLAQHLLAGLRRRNQMASTLTHLQLRMAVHTGQIHRDPHGIAGHAALHLFRLLDATTFKKAAVNSDADLALIVSDHLFADARHSGLIEAEAYQPLRVSIKETRARAWLWLPPLPHRRSPFQPMN</sequence>
<proteinExistence type="predicted"/>
<protein>
    <recommendedName>
        <fullName evidence="3">Guanylate cyclase domain-containing protein</fullName>
    </recommendedName>
</protein>
<accession>A0ABP8R9F3</accession>
<evidence type="ECO:0000313" key="1">
    <source>
        <dbReference type="EMBL" id="GAA4522493.1"/>
    </source>
</evidence>
<comment type="caution">
    <text evidence="1">The sequence shown here is derived from an EMBL/GenBank/DDBJ whole genome shotgun (WGS) entry which is preliminary data.</text>
</comment>
<gene>
    <name evidence="1" type="ORF">GCM10023191_101820</name>
</gene>
<keyword evidence="2" id="KW-1185">Reference proteome</keyword>
<evidence type="ECO:0000313" key="2">
    <source>
        <dbReference type="Proteomes" id="UP001500503"/>
    </source>
</evidence>
<dbReference type="Proteomes" id="UP001500503">
    <property type="component" value="Unassembled WGS sequence"/>
</dbReference>
<organism evidence="1 2">
    <name type="scientific">Actinoallomurus oryzae</name>
    <dbReference type="NCBI Taxonomy" id="502180"/>
    <lineage>
        <taxon>Bacteria</taxon>
        <taxon>Bacillati</taxon>
        <taxon>Actinomycetota</taxon>
        <taxon>Actinomycetes</taxon>
        <taxon>Streptosporangiales</taxon>
        <taxon>Thermomonosporaceae</taxon>
        <taxon>Actinoallomurus</taxon>
    </lineage>
</organism>
<name>A0ABP8R9F3_9ACTN</name>